<protein>
    <submittedName>
        <fullName evidence="1">Uncharacterized protein</fullName>
    </submittedName>
</protein>
<dbReference type="Proteomes" id="UP000039324">
    <property type="component" value="Unassembled WGS sequence"/>
</dbReference>
<dbReference type="Gene3D" id="3.40.720.10">
    <property type="entry name" value="Alkaline Phosphatase, subunit A"/>
    <property type="match status" value="2"/>
</dbReference>
<dbReference type="Pfam" id="PF01663">
    <property type="entry name" value="Phosphodiest"/>
    <property type="match status" value="1"/>
</dbReference>
<keyword evidence="2" id="KW-1185">Reference proteome</keyword>
<sequence>MFSDAAWTLDAQAFVPVLSMPNWASLLLGTSPAVTNIIDNEFTDSASIRQRCTTLMDADRDDNVYFPELDAAADVVLTFLNTKLLSSFTFIHLDTIDSAGHKFGWGTPQYFNAITEADTLIGNIMKRAELDDAIVVVVADHGGLGRQHDINAPEARRVPIAFWSSRPLDINKRQIATIRNLADVAATILHVMGIPRPAHWTGASAAPDIFACDVGPAAIEASSGRSCILPSRSRRVLSPNF</sequence>
<dbReference type="SUPFAM" id="SSF53649">
    <property type="entry name" value="Alkaline phosphatase-like"/>
    <property type="match status" value="1"/>
</dbReference>
<dbReference type="OrthoDB" id="96314at2759"/>
<dbReference type="GO" id="GO:0016787">
    <property type="term" value="F:hydrolase activity"/>
    <property type="evidence" value="ECO:0007669"/>
    <property type="project" value="UniProtKB-ARBA"/>
</dbReference>
<dbReference type="CDD" id="cd00016">
    <property type="entry name" value="ALP_like"/>
    <property type="match status" value="1"/>
</dbReference>
<accession>A0A0G4IPA4</accession>
<dbReference type="InterPro" id="IPR017850">
    <property type="entry name" value="Alkaline_phosphatase_core_sf"/>
</dbReference>
<proteinExistence type="predicted"/>
<evidence type="ECO:0000313" key="1">
    <source>
        <dbReference type="EMBL" id="CEO97035.1"/>
    </source>
</evidence>
<dbReference type="AlphaFoldDB" id="A0A0G4IPA4"/>
<dbReference type="PANTHER" id="PTHR10151:SF120">
    <property type="entry name" value="BIS(5'-ADENOSYL)-TRIPHOSPHATASE"/>
    <property type="match status" value="1"/>
</dbReference>
<evidence type="ECO:0000313" key="2">
    <source>
        <dbReference type="Proteomes" id="UP000039324"/>
    </source>
</evidence>
<gene>
    <name evidence="1" type="ORF">PBRA_005639</name>
</gene>
<name>A0A0G4IPA4_PLABS</name>
<dbReference type="EMBL" id="CDSF01000078">
    <property type="protein sequence ID" value="CEO97035.1"/>
    <property type="molecule type" value="Genomic_DNA"/>
</dbReference>
<dbReference type="PANTHER" id="PTHR10151">
    <property type="entry name" value="ECTONUCLEOTIDE PYROPHOSPHATASE/PHOSPHODIESTERASE"/>
    <property type="match status" value="1"/>
</dbReference>
<dbReference type="InterPro" id="IPR002591">
    <property type="entry name" value="Phosphodiest/P_Trfase"/>
</dbReference>
<reference evidence="1 2" key="1">
    <citation type="submission" date="2015-02" db="EMBL/GenBank/DDBJ databases">
        <authorList>
            <person name="Chooi Y.-H."/>
        </authorList>
    </citation>
    <scope>NUCLEOTIDE SEQUENCE [LARGE SCALE GENOMIC DNA]</scope>
    <source>
        <strain evidence="1">E3</strain>
    </source>
</reference>
<organism evidence="1 2">
    <name type="scientific">Plasmodiophora brassicae</name>
    <name type="common">Clubroot disease agent</name>
    <dbReference type="NCBI Taxonomy" id="37360"/>
    <lineage>
        <taxon>Eukaryota</taxon>
        <taxon>Sar</taxon>
        <taxon>Rhizaria</taxon>
        <taxon>Endomyxa</taxon>
        <taxon>Phytomyxea</taxon>
        <taxon>Plasmodiophorida</taxon>
        <taxon>Plasmodiophoridae</taxon>
        <taxon>Plasmodiophora</taxon>
    </lineage>
</organism>